<comment type="catalytic activity">
    <reaction evidence="10 11">
        <text>shikimate + ATP = 3-phosphoshikimate + ADP + H(+)</text>
        <dbReference type="Rhea" id="RHEA:13121"/>
        <dbReference type="ChEBI" id="CHEBI:15378"/>
        <dbReference type="ChEBI" id="CHEBI:30616"/>
        <dbReference type="ChEBI" id="CHEBI:36208"/>
        <dbReference type="ChEBI" id="CHEBI:145989"/>
        <dbReference type="ChEBI" id="CHEBI:456216"/>
        <dbReference type="EC" id="2.7.1.71"/>
    </reaction>
</comment>
<dbReference type="GO" id="GO:0009423">
    <property type="term" value="P:chorismate biosynthetic process"/>
    <property type="evidence" value="ECO:0007669"/>
    <property type="project" value="UniProtKB-UniRule"/>
</dbReference>
<dbReference type="Proteomes" id="UP000310263">
    <property type="component" value="Unassembled WGS sequence"/>
</dbReference>
<feature type="binding site" evidence="11">
    <location>
        <begin position="319"/>
        <end position="324"/>
    </location>
    <ligand>
        <name>ATP</name>
        <dbReference type="ChEBI" id="CHEBI:30616"/>
    </ligand>
</feature>
<organism evidence="14 15">
    <name type="scientific">Muricaecibacterium torontonense</name>
    <dbReference type="NCBI Taxonomy" id="3032871"/>
    <lineage>
        <taxon>Bacteria</taxon>
        <taxon>Bacillati</taxon>
        <taxon>Actinomycetota</taxon>
        <taxon>Coriobacteriia</taxon>
        <taxon>Coriobacteriales</taxon>
        <taxon>Atopobiaceae</taxon>
        <taxon>Muricaecibacterium</taxon>
    </lineage>
</organism>
<dbReference type="GO" id="GO:0005829">
    <property type="term" value="C:cytosol"/>
    <property type="evidence" value="ECO:0007669"/>
    <property type="project" value="TreeGrafter"/>
</dbReference>
<dbReference type="Gene3D" id="3.40.50.720">
    <property type="entry name" value="NAD(P)-binding Rossmann-like Domain"/>
    <property type="match status" value="1"/>
</dbReference>
<name>A0A4V3RRA6_9ACTN</name>
<dbReference type="SUPFAM" id="SSF51735">
    <property type="entry name" value="NAD(P)-binding Rossmann-fold domains"/>
    <property type="match status" value="1"/>
</dbReference>
<dbReference type="EC" id="2.7.1.71" evidence="3 11"/>
<comment type="similarity">
    <text evidence="11">Belongs to the shikimate kinase family.</text>
</comment>
<dbReference type="GO" id="GO:0004765">
    <property type="term" value="F:shikimate kinase activity"/>
    <property type="evidence" value="ECO:0007669"/>
    <property type="project" value="UniProtKB-UniRule"/>
</dbReference>
<keyword evidence="11" id="KW-0460">Magnesium</keyword>
<dbReference type="AlphaFoldDB" id="A0A4V3RRA6"/>
<dbReference type="InterPro" id="IPR031322">
    <property type="entry name" value="Shikimate/glucono_kinase"/>
</dbReference>
<dbReference type="EMBL" id="SRYE01000003">
    <property type="protein sequence ID" value="TGY62050.1"/>
    <property type="molecule type" value="Genomic_DNA"/>
</dbReference>
<dbReference type="HAMAP" id="MF_00109">
    <property type="entry name" value="Shikimate_kinase"/>
    <property type="match status" value="1"/>
</dbReference>
<dbReference type="InterPro" id="IPR013708">
    <property type="entry name" value="Shikimate_DH-bd_N"/>
</dbReference>
<dbReference type="GO" id="GO:0019632">
    <property type="term" value="P:shikimate metabolic process"/>
    <property type="evidence" value="ECO:0007669"/>
    <property type="project" value="TreeGrafter"/>
</dbReference>
<dbReference type="InterPro" id="IPR027417">
    <property type="entry name" value="P-loop_NTPase"/>
</dbReference>
<evidence type="ECO:0000256" key="9">
    <source>
        <dbReference type="ARBA" id="ARBA00023141"/>
    </source>
</evidence>
<dbReference type="GO" id="GO:0005524">
    <property type="term" value="F:ATP binding"/>
    <property type="evidence" value="ECO:0007669"/>
    <property type="project" value="UniProtKB-UniRule"/>
</dbReference>
<feature type="region of interest" description="Disordered" evidence="12">
    <location>
        <begin position="18"/>
        <end position="44"/>
    </location>
</feature>
<dbReference type="GO" id="GO:0050661">
    <property type="term" value="F:NADP binding"/>
    <property type="evidence" value="ECO:0007669"/>
    <property type="project" value="TreeGrafter"/>
</dbReference>
<dbReference type="PROSITE" id="PS01128">
    <property type="entry name" value="SHIKIMATE_KINASE"/>
    <property type="match status" value="1"/>
</dbReference>
<feature type="binding site" evidence="11">
    <location>
        <position position="341"/>
    </location>
    <ligand>
        <name>substrate</name>
    </ligand>
</feature>
<sequence length="466" mass="50096">MDKWEDIAPAADAVARELAAKHDSRRQVAQGVSESPLDNPSSETQAPFGLVGASLAHSWSPRIHNTLGSSPYGLFSFSHPEDAADFFINGDWQGLNVTIPYKRLAASCAQKRTPLVEELGAANTLVRLGDGTLLADNTDLWGFDYLLHRFCETELVGGIEALAGRKALVLGSGGASQAIQAALRLAGLSPVVISRSGGPQNSYEGLATYHQDACLLVNTTPVGMYPECQAAPVTKETLSRMPGLLGILDLIYNPAKTQLMLEAEALGLPAMGGLLMLVAQAFRSSEIWQDTSLDLTLIDRIAAQITTETRSVYFIGMPGCGKTGCARRLARMANRPFVDLDDAFEIDWEMTPSQCIAQEGEEAFRTKETHTLAATAKEPGLIVACGGGVVCREANLDLMRHNGIVIMLDRPLDQLSLNDRPLTASKGVEAIAAERMELYRQWADIQVPCTGTAEGDAILVKDMLGL</sequence>
<dbReference type="GO" id="GO:0008652">
    <property type="term" value="P:amino acid biosynthetic process"/>
    <property type="evidence" value="ECO:0007669"/>
    <property type="project" value="UniProtKB-KW"/>
</dbReference>
<dbReference type="InterPro" id="IPR022893">
    <property type="entry name" value="Shikimate_DH_fam"/>
</dbReference>
<dbReference type="GO" id="GO:0000287">
    <property type="term" value="F:magnesium ion binding"/>
    <property type="evidence" value="ECO:0007669"/>
    <property type="project" value="UniProtKB-UniRule"/>
</dbReference>
<keyword evidence="8 11" id="KW-0067">ATP-binding</keyword>
<feature type="compositionally biased region" description="Polar residues" evidence="12">
    <location>
        <begin position="30"/>
        <end position="44"/>
    </location>
</feature>
<evidence type="ECO:0000256" key="10">
    <source>
        <dbReference type="ARBA" id="ARBA00048567"/>
    </source>
</evidence>
<accession>A0A4V3RRA6</accession>
<evidence type="ECO:0000256" key="4">
    <source>
        <dbReference type="ARBA" id="ARBA00022605"/>
    </source>
</evidence>
<evidence type="ECO:0000313" key="14">
    <source>
        <dbReference type="EMBL" id="TGY62050.1"/>
    </source>
</evidence>
<feature type="binding site" evidence="11">
    <location>
        <position position="435"/>
    </location>
    <ligand>
        <name>substrate</name>
    </ligand>
</feature>
<dbReference type="Pfam" id="PF01202">
    <property type="entry name" value="SKI"/>
    <property type="match status" value="1"/>
</dbReference>
<dbReference type="OrthoDB" id="9800332at2"/>
<dbReference type="PANTHER" id="PTHR21089:SF1">
    <property type="entry name" value="BIFUNCTIONAL 3-DEHYDROQUINATE DEHYDRATASE_SHIKIMATE DEHYDROGENASE, CHLOROPLASTIC"/>
    <property type="match status" value="1"/>
</dbReference>
<feature type="binding site" evidence="11">
    <location>
        <position position="323"/>
    </location>
    <ligand>
        <name>Mg(2+)</name>
        <dbReference type="ChEBI" id="CHEBI:18420"/>
    </ligand>
</feature>
<feature type="domain" description="Shikimate dehydrogenase substrate binding N-terminal" evidence="13">
    <location>
        <begin position="50"/>
        <end position="125"/>
    </location>
</feature>
<evidence type="ECO:0000256" key="5">
    <source>
        <dbReference type="ARBA" id="ARBA00022679"/>
    </source>
</evidence>
<dbReference type="SUPFAM" id="SSF52540">
    <property type="entry name" value="P-loop containing nucleoside triphosphate hydrolases"/>
    <property type="match status" value="1"/>
</dbReference>
<comment type="cofactor">
    <cofactor evidence="11">
        <name>Mg(2+)</name>
        <dbReference type="ChEBI" id="CHEBI:18420"/>
    </cofactor>
    <text evidence="11">Binds 1 Mg(2+) ion per subunit.</text>
</comment>
<evidence type="ECO:0000256" key="1">
    <source>
        <dbReference type="ARBA" id="ARBA00004842"/>
    </source>
</evidence>
<dbReference type="RefSeq" id="WP_136012533.1">
    <property type="nucleotide sequence ID" value="NZ_SRYE01000003.1"/>
</dbReference>
<dbReference type="PANTHER" id="PTHR21089">
    <property type="entry name" value="SHIKIMATE DEHYDROGENASE"/>
    <property type="match status" value="1"/>
</dbReference>
<evidence type="ECO:0000256" key="6">
    <source>
        <dbReference type="ARBA" id="ARBA00022741"/>
    </source>
</evidence>
<dbReference type="UniPathway" id="UPA00053">
    <property type="reaction ID" value="UER00088"/>
</dbReference>
<gene>
    <name evidence="11" type="primary">aroK</name>
    <name evidence="14" type="ORF">E5334_05070</name>
</gene>
<dbReference type="Gene3D" id="3.40.50.300">
    <property type="entry name" value="P-loop containing nucleotide triphosphate hydrolases"/>
    <property type="match status" value="1"/>
</dbReference>
<proteinExistence type="inferred from homology"/>
<comment type="caution">
    <text evidence="14">The sequence shown here is derived from an EMBL/GenBank/DDBJ whole genome shotgun (WGS) entry which is preliminary data.</text>
</comment>
<keyword evidence="7 11" id="KW-0418">Kinase</keyword>
<evidence type="ECO:0000256" key="2">
    <source>
        <dbReference type="ARBA" id="ARBA00004871"/>
    </source>
</evidence>
<reference evidence="14 15" key="1">
    <citation type="submission" date="2019-04" db="EMBL/GenBank/DDBJ databases">
        <title>Microbes associate with the intestines of laboratory mice.</title>
        <authorList>
            <person name="Navarre W."/>
            <person name="Wong E."/>
            <person name="Huang K."/>
            <person name="Tropini C."/>
            <person name="Ng K."/>
            <person name="Yu B."/>
        </authorList>
    </citation>
    <scope>NUCLEOTIDE SEQUENCE [LARGE SCALE GENOMIC DNA]</scope>
    <source>
        <strain evidence="14 15">NM07_P-09</strain>
    </source>
</reference>
<dbReference type="GO" id="GO:0004764">
    <property type="term" value="F:shikimate 3-dehydrogenase (NADP+) activity"/>
    <property type="evidence" value="ECO:0007669"/>
    <property type="project" value="InterPro"/>
</dbReference>
<keyword evidence="5 11" id="KW-0808">Transferase</keyword>
<dbReference type="InterPro" id="IPR036291">
    <property type="entry name" value="NAD(P)-bd_dom_sf"/>
</dbReference>
<comment type="function">
    <text evidence="11">Catalyzes the specific phosphorylation of the 3-hydroxyl group of shikimic acid using ATP as a cosubstrate.</text>
</comment>
<keyword evidence="11" id="KW-0963">Cytoplasm</keyword>
<dbReference type="InterPro" id="IPR046346">
    <property type="entry name" value="Aminoacid_DH-like_N_sf"/>
</dbReference>
<evidence type="ECO:0000256" key="11">
    <source>
        <dbReference type="HAMAP-Rule" id="MF_00109"/>
    </source>
</evidence>
<dbReference type="Gene3D" id="3.40.50.10860">
    <property type="entry name" value="Leucine Dehydrogenase, chain A, domain 1"/>
    <property type="match status" value="1"/>
</dbReference>
<keyword evidence="11" id="KW-0479">Metal-binding</keyword>
<evidence type="ECO:0000259" key="13">
    <source>
        <dbReference type="Pfam" id="PF08501"/>
    </source>
</evidence>
<evidence type="ECO:0000256" key="3">
    <source>
        <dbReference type="ARBA" id="ARBA00012154"/>
    </source>
</evidence>
<evidence type="ECO:0000256" key="7">
    <source>
        <dbReference type="ARBA" id="ARBA00022777"/>
    </source>
</evidence>
<evidence type="ECO:0000256" key="8">
    <source>
        <dbReference type="ARBA" id="ARBA00022840"/>
    </source>
</evidence>
<comment type="subunit">
    <text evidence="11">Monomer.</text>
</comment>
<comment type="pathway">
    <text evidence="2">Metabolic intermediate biosynthesis; chorismate biosynthesis; chorismate from D-erythrose 4-phosphate and phosphoenolpyruvate: step 4/7.</text>
</comment>
<keyword evidence="6 11" id="KW-0547">Nucleotide-binding</keyword>
<dbReference type="CDD" id="cd01065">
    <property type="entry name" value="NAD_bind_Shikimate_DH"/>
    <property type="match status" value="1"/>
</dbReference>
<dbReference type="Pfam" id="PF08501">
    <property type="entry name" value="Shikimate_dh_N"/>
    <property type="match status" value="1"/>
</dbReference>
<feature type="binding site" evidence="11">
    <location>
        <position position="387"/>
    </location>
    <ligand>
        <name>substrate</name>
    </ligand>
</feature>
<comment type="subcellular location">
    <subcellularLocation>
        <location evidence="11">Cytoplasm</location>
    </subcellularLocation>
</comment>
<protein>
    <recommendedName>
        <fullName evidence="3 11">Shikimate kinase</fullName>
        <shortName evidence="11">SK</shortName>
        <ecNumber evidence="3 11">2.7.1.71</ecNumber>
    </recommendedName>
</protein>
<dbReference type="SUPFAM" id="SSF53223">
    <property type="entry name" value="Aminoacid dehydrogenase-like, N-terminal domain"/>
    <property type="match status" value="1"/>
</dbReference>
<keyword evidence="9 11" id="KW-0057">Aromatic amino acid biosynthesis</keyword>
<evidence type="ECO:0000256" key="12">
    <source>
        <dbReference type="SAM" id="MobiDB-lite"/>
    </source>
</evidence>
<dbReference type="InterPro" id="IPR023000">
    <property type="entry name" value="Shikimate_kinase_CS"/>
</dbReference>
<dbReference type="InterPro" id="IPR000623">
    <property type="entry name" value="Shikimate_kinase/TSH1"/>
</dbReference>
<dbReference type="GO" id="GO:0009073">
    <property type="term" value="P:aromatic amino acid family biosynthetic process"/>
    <property type="evidence" value="ECO:0007669"/>
    <property type="project" value="UniProtKB-KW"/>
</dbReference>
<keyword evidence="15" id="KW-1185">Reference proteome</keyword>
<feature type="binding site" evidence="11">
    <location>
        <position position="420"/>
    </location>
    <ligand>
        <name>ATP</name>
        <dbReference type="ChEBI" id="CHEBI:30616"/>
    </ligand>
</feature>
<evidence type="ECO:0000313" key="15">
    <source>
        <dbReference type="Proteomes" id="UP000310263"/>
    </source>
</evidence>
<comment type="pathway">
    <text evidence="1 11">Metabolic intermediate biosynthesis; chorismate biosynthesis; chorismate from D-erythrose 4-phosphate and phosphoenolpyruvate: step 5/7.</text>
</comment>
<comment type="caution">
    <text evidence="11">Lacks conserved residue(s) required for the propagation of feature annotation.</text>
</comment>
<dbReference type="PRINTS" id="PR01100">
    <property type="entry name" value="SHIKIMTKNASE"/>
</dbReference>
<feature type="binding site" evidence="11">
    <location>
        <position position="365"/>
    </location>
    <ligand>
        <name>substrate</name>
    </ligand>
</feature>
<keyword evidence="4 11" id="KW-0028">Amino-acid biosynthesis</keyword>
<dbReference type="CDD" id="cd00464">
    <property type="entry name" value="SK"/>
    <property type="match status" value="1"/>
</dbReference>